<dbReference type="EMBL" id="JAHESF010000008">
    <property type="protein sequence ID" value="MBT1697249.1"/>
    <property type="molecule type" value="Genomic_DNA"/>
</dbReference>
<dbReference type="SUPFAM" id="SSF52980">
    <property type="entry name" value="Restriction endonuclease-like"/>
    <property type="match status" value="1"/>
</dbReference>
<dbReference type="HAMAP" id="MF_00048">
    <property type="entry name" value="UPF0102"/>
    <property type="match status" value="1"/>
</dbReference>
<evidence type="ECO:0000256" key="2">
    <source>
        <dbReference type="HAMAP-Rule" id="MF_00048"/>
    </source>
</evidence>
<dbReference type="InterPro" id="IPR011335">
    <property type="entry name" value="Restrct_endonuc-II-like"/>
</dbReference>
<dbReference type="InterPro" id="IPR003509">
    <property type="entry name" value="UPF0102_YraN-like"/>
</dbReference>
<dbReference type="Gene3D" id="3.40.1350.10">
    <property type="match status" value="1"/>
</dbReference>
<dbReference type="NCBIfam" id="NF009150">
    <property type="entry name" value="PRK12497.1-3"/>
    <property type="match status" value="1"/>
</dbReference>
<dbReference type="AlphaFoldDB" id="A0AAP2DKL9"/>
<name>A0AAP2DKL9_9BACT</name>
<organism evidence="3 4">
    <name type="scientific">Chryseosolibacter histidini</name>
    <dbReference type="NCBI Taxonomy" id="2782349"/>
    <lineage>
        <taxon>Bacteria</taxon>
        <taxon>Pseudomonadati</taxon>
        <taxon>Bacteroidota</taxon>
        <taxon>Cytophagia</taxon>
        <taxon>Cytophagales</taxon>
        <taxon>Chryseotaleaceae</taxon>
        <taxon>Chryseosolibacter</taxon>
    </lineage>
</organism>
<reference evidence="3 4" key="1">
    <citation type="submission" date="2021-05" db="EMBL/GenBank/DDBJ databases">
        <title>A Polyphasic approach of four new species of the genus Ohtaekwangia: Ohtaekwangia histidinii sp. nov., Ohtaekwangia cretensis sp. nov., Ohtaekwangia indiensis sp. nov., Ohtaekwangia reichenbachii sp. nov. from diverse environment.</title>
        <authorList>
            <person name="Octaviana S."/>
        </authorList>
    </citation>
    <scope>NUCLEOTIDE SEQUENCE [LARGE SCALE GENOMIC DNA]</scope>
    <source>
        <strain evidence="3 4">PWU4</strain>
    </source>
</reference>
<gene>
    <name evidence="3" type="ORF">KK083_10205</name>
</gene>
<evidence type="ECO:0000313" key="3">
    <source>
        <dbReference type="EMBL" id="MBT1697249.1"/>
    </source>
</evidence>
<comment type="caution">
    <text evidence="3">The sequence shown here is derived from an EMBL/GenBank/DDBJ whole genome shotgun (WGS) entry which is preliminary data.</text>
</comment>
<evidence type="ECO:0000313" key="4">
    <source>
        <dbReference type="Proteomes" id="UP001319200"/>
    </source>
</evidence>
<dbReference type="Pfam" id="PF02021">
    <property type="entry name" value="UPF0102"/>
    <property type="match status" value="1"/>
</dbReference>
<dbReference type="Proteomes" id="UP001319200">
    <property type="component" value="Unassembled WGS sequence"/>
</dbReference>
<dbReference type="CDD" id="cd20736">
    <property type="entry name" value="PoNe_Nuclease"/>
    <property type="match status" value="1"/>
</dbReference>
<proteinExistence type="inferred from homology"/>
<sequence>MSDTIETGSKGENMAAEYLLKKGFDIVARNYRHKHAEIDLIVKRDDWLLFVEVKTRSSAHYGEPEDFVDDLKVRKMYEAAGEFIFSTDWQGHVRFDIISIKLGVEVEIVHFEDAIFY</sequence>
<dbReference type="PANTHER" id="PTHR34039:SF1">
    <property type="entry name" value="UPF0102 PROTEIN YRAN"/>
    <property type="match status" value="1"/>
</dbReference>
<dbReference type="InterPro" id="IPR011856">
    <property type="entry name" value="tRNA_endonuc-like_dom_sf"/>
</dbReference>
<comment type="similarity">
    <text evidence="1 2">Belongs to the UPF0102 family.</text>
</comment>
<dbReference type="RefSeq" id="WP_254163104.1">
    <property type="nucleotide sequence ID" value="NZ_JAHESF010000008.1"/>
</dbReference>
<protein>
    <recommendedName>
        <fullName evidence="2">UPF0102 protein KK083_10205</fullName>
    </recommendedName>
</protein>
<accession>A0AAP2DKL9</accession>
<dbReference type="GO" id="GO:0003676">
    <property type="term" value="F:nucleic acid binding"/>
    <property type="evidence" value="ECO:0007669"/>
    <property type="project" value="InterPro"/>
</dbReference>
<evidence type="ECO:0000256" key="1">
    <source>
        <dbReference type="ARBA" id="ARBA00006738"/>
    </source>
</evidence>
<keyword evidence="4" id="KW-1185">Reference proteome</keyword>
<dbReference type="PANTHER" id="PTHR34039">
    <property type="entry name" value="UPF0102 PROTEIN YRAN"/>
    <property type="match status" value="1"/>
</dbReference>